<dbReference type="InterPro" id="IPR000515">
    <property type="entry name" value="MetI-like"/>
</dbReference>
<dbReference type="Proteomes" id="UP001652445">
    <property type="component" value="Unassembled WGS sequence"/>
</dbReference>
<organism evidence="9 10">
    <name type="scientific">Paenibacillus baimaensis</name>
    <dbReference type="NCBI Taxonomy" id="2982185"/>
    <lineage>
        <taxon>Bacteria</taxon>
        <taxon>Bacillati</taxon>
        <taxon>Bacillota</taxon>
        <taxon>Bacilli</taxon>
        <taxon>Bacillales</taxon>
        <taxon>Paenibacillaceae</taxon>
        <taxon>Paenibacillus</taxon>
    </lineage>
</organism>
<dbReference type="CDD" id="cd06261">
    <property type="entry name" value="TM_PBP2"/>
    <property type="match status" value="1"/>
</dbReference>
<evidence type="ECO:0000313" key="10">
    <source>
        <dbReference type="Proteomes" id="UP001652445"/>
    </source>
</evidence>
<keyword evidence="10" id="KW-1185">Reference proteome</keyword>
<sequence length="315" mass="36038">MTRYLLNRFVVLILTLLLFTLFVFTLMHMAPGDPAALFLQDLGAAPDRALIAALQQKWGLDQSFAVQYFRWLYELIQGNLGNSYISSIPVTEEIVTRLEPTIRLMLSSFVVTLFISVPLGIHIGLREHSLLDRVTYAGTVLGLSIPLYWLAILLMFGFGVMWKLFPIVGSGSLRHYVLPVTAISIIESVYFIRMIRSLTLEYKRAFYIEAAASRGLKRRILYPSYLFRSMLVPIITIIGSSFPSFFGAAIIIENMFSFPGIGTYMLDMIYRRDFPAIQGCTLLLATAIFILNFFTDLCYYWADPRIQLEKQRWEN</sequence>
<dbReference type="PANTHER" id="PTHR43163">
    <property type="entry name" value="DIPEPTIDE TRANSPORT SYSTEM PERMEASE PROTEIN DPPB-RELATED"/>
    <property type="match status" value="1"/>
</dbReference>
<feature type="transmembrane region" description="Helical" evidence="7">
    <location>
        <begin position="276"/>
        <end position="302"/>
    </location>
</feature>
<dbReference type="EMBL" id="JAOQIO010000007">
    <property type="protein sequence ID" value="MCU6791191.1"/>
    <property type="molecule type" value="Genomic_DNA"/>
</dbReference>
<dbReference type="Gene3D" id="1.10.3720.10">
    <property type="entry name" value="MetI-like"/>
    <property type="match status" value="1"/>
</dbReference>
<keyword evidence="2 7" id="KW-0813">Transport</keyword>
<keyword evidence="5 7" id="KW-1133">Transmembrane helix</keyword>
<evidence type="ECO:0000256" key="2">
    <source>
        <dbReference type="ARBA" id="ARBA00022448"/>
    </source>
</evidence>
<evidence type="ECO:0000256" key="3">
    <source>
        <dbReference type="ARBA" id="ARBA00022475"/>
    </source>
</evidence>
<dbReference type="InterPro" id="IPR035906">
    <property type="entry name" value="MetI-like_sf"/>
</dbReference>
<evidence type="ECO:0000256" key="4">
    <source>
        <dbReference type="ARBA" id="ARBA00022692"/>
    </source>
</evidence>
<evidence type="ECO:0000256" key="7">
    <source>
        <dbReference type="RuleBase" id="RU363032"/>
    </source>
</evidence>
<gene>
    <name evidence="9" type="ORF">OB236_03510</name>
</gene>
<feature type="transmembrane region" description="Helical" evidence="7">
    <location>
        <begin position="225"/>
        <end position="256"/>
    </location>
</feature>
<comment type="similarity">
    <text evidence="7">Belongs to the binding-protein-dependent transport system permease family.</text>
</comment>
<evidence type="ECO:0000256" key="5">
    <source>
        <dbReference type="ARBA" id="ARBA00022989"/>
    </source>
</evidence>
<comment type="caution">
    <text evidence="9">The sequence shown here is derived from an EMBL/GenBank/DDBJ whole genome shotgun (WGS) entry which is preliminary data.</text>
</comment>
<proteinExistence type="inferred from homology"/>
<dbReference type="SUPFAM" id="SSF161098">
    <property type="entry name" value="MetI-like"/>
    <property type="match status" value="1"/>
</dbReference>
<dbReference type="PANTHER" id="PTHR43163:SF6">
    <property type="entry name" value="DIPEPTIDE TRANSPORT SYSTEM PERMEASE PROTEIN DPPB-RELATED"/>
    <property type="match status" value="1"/>
</dbReference>
<keyword evidence="6 7" id="KW-0472">Membrane</keyword>
<dbReference type="Pfam" id="PF19300">
    <property type="entry name" value="BPD_transp_1_N"/>
    <property type="match status" value="1"/>
</dbReference>
<dbReference type="InterPro" id="IPR045621">
    <property type="entry name" value="BPD_transp_1_N"/>
</dbReference>
<protein>
    <submittedName>
        <fullName evidence="9">ABC transporter permease</fullName>
    </submittedName>
</protein>
<evidence type="ECO:0000259" key="8">
    <source>
        <dbReference type="PROSITE" id="PS50928"/>
    </source>
</evidence>
<comment type="subcellular location">
    <subcellularLocation>
        <location evidence="1 7">Cell membrane</location>
        <topology evidence="1 7">Multi-pass membrane protein</topology>
    </subcellularLocation>
</comment>
<evidence type="ECO:0000256" key="6">
    <source>
        <dbReference type="ARBA" id="ARBA00023136"/>
    </source>
</evidence>
<keyword evidence="4 7" id="KW-0812">Transmembrane</keyword>
<feature type="transmembrane region" description="Helical" evidence="7">
    <location>
        <begin position="137"/>
        <end position="164"/>
    </location>
</feature>
<feature type="domain" description="ABC transmembrane type-1" evidence="8">
    <location>
        <begin position="98"/>
        <end position="295"/>
    </location>
</feature>
<feature type="transmembrane region" description="Helical" evidence="7">
    <location>
        <begin position="104"/>
        <end position="125"/>
    </location>
</feature>
<keyword evidence="3" id="KW-1003">Cell membrane</keyword>
<evidence type="ECO:0000256" key="1">
    <source>
        <dbReference type="ARBA" id="ARBA00004651"/>
    </source>
</evidence>
<dbReference type="Pfam" id="PF00528">
    <property type="entry name" value="BPD_transp_1"/>
    <property type="match status" value="1"/>
</dbReference>
<evidence type="ECO:0000313" key="9">
    <source>
        <dbReference type="EMBL" id="MCU6791191.1"/>
    </source>
</evidence>
<accession>A0ABT2U972</accession>
<reference evidence="9 10" key="1">
    <citation type="submission" date="2022-09" db="EMBL/GenBank/DDBJ databases">
        <authorList>
            <person name="Han X.L."/>
            <person name="Wang Q."/>
            <person name="Lu T."/>
        </authorList>
    </citation>
    <scope>NUCLEOTIDE SEQUENCE [LARGE SCALE GENOMIC DNA]</scope>
    <source>
        <strain evidence="9 10">WQ 127069</strain>
    </source>
</reference>
<feature type="transmembrane region" description="Helical" evidence="7">
    <location>
        <begin position="176"/>
        <end position="195"/>
    </location>
</feature>
<dbReference type="PROSITE" id="PS50928">
    <property type="entry name" value="ABC_TM1"/>
    <property type="match status" value="1"/>
</dbReference>
<dbReference type="RefSeq" id="WP_262682766.1">
    <property type="nucleotide sequence ID" value="NZ_JAOQIO010000007.1"/>
</dbReference>
<name>A0ABT2U972_9BACL</name>